<organism evidence="1 2">
    <name type="scientific">Hominisplanchenecus murintestinalis</name>
    <dbReference type="NCBI Taxonomy" id="2941517"/>
    <lineage>
        <taxon>Bacteria</taxon>
        <taxon>Bacillati</taxon>
        <taxon>Bacillota</taxon>
        <taxon>Clostridia</taxon>
        <taxon>Lachnospirales</taxon>
        <taxon>Lachnospiraceae</taxon>
        <taxon>Hominisplanchenecus</taxon>
    </lineage>
</organism>
<gene>
    <name evidence="1" type="ORF">E5357_16365</name>
</gene>
<dbReference type="Proteomes" id="UP000307720">
    <property type="component" value="Unassembled WGS sequence"/>
</dbReference>
<keyword evidence="2" id="KW-1185">Reference proteome</keyword>
<protein>
    <submittedName>
        <fullName evidence="1">Uncharacterized protein</fullName>
    </submittedName>
</protein>
<reference evidence="1" key="1">
    <citation type="submission" date="2019-04" db="EMBL/GenBank/DDBJ databases">
        <title>Microbes associate with the intestines of laboratory mice.</title>
        <authorList>
            <person name="Navarre W."/>
            <person name="Wong E."/>
            <person name="Huang K."/>
            <person name="Tropini C."/>
            <person name="Ng K."/>
            <person name="Yu B."/>
        </authorList>
    </citation>
    <scope>NUCLEOTIDE SEQUENCE</scope>
    <source>
        <strain evidence="1">NM72_1-8</strain>
    </source>
</reference>
<accession>A0AC61QWL3</accession>
<sequence>MMLSDVRDFIASLGIAEYVYMGKLDSKQDKAIGVYNSKHTHQHETAIGGAAMQSYGTKYVTFLVHWNKSPRDTEKAASALFDAVRGAREVIVNNAKIKFIQPLYELQDVGTDDAGIYEMVLEAAVIYEKERNDEKHE</sequence>
<evidence type="ECO:0000313" key="1">
    <source>
        <dbReference type="EMBL" id="TGX96369.1"/>
    </source>
</evidence>
<comment type="caution">
    <text evidence="1">The sequence shown here is derived from an EMBL/GenBank/DDBJ whole genome shotgun (WGS) entry which is preliminary data.</text>
</comment>
<name>A0AC61QWL3_9FIRM</name>
<dbReference type="EMBL" id="SRZB01000066">
    <property type="protein sequence ID" value="TGX96369.1"/>
    <property type="molecule type" value="Genomic_DNA"/>
</dbReference>
<proteinExistence type="predicted"/>
<evidence type="ECO:0000313" key="2">
    <source>
        <dbReference type="Proteomes" id="UP000307720"/>
    </source>
</evidence>